<protein>
    <submittedName>
        <fullName evidence="2">GNAT family N-acetyltransferase</fullName>
    </submittedName>
</protein>
<dbReference type="GO" id="GO:0016747">
    <property type="term" value="F:acyltransferase activity, transferring groups other than amino-acyl groups"/>
    <property type="evidence" value="ECO:0007669"/>
    <property type="project" value="InterPro"/>
</dbReference>
<dbReference type="EMBL" id="DWUU01000054">
    <property type="protein sequence ID" value="HJD43123.1"/>
    <property type="molecule type" value="Genomic_DNA"/>
</dbReference>
<sequence length="152" mass="17553">MEKETIEIRQVTENKKAYLELLLLADEQESMIDRYLDRGTMYVLEDDGVKAECVVTDEGNGILEIKNLAVVPNCHRQGYGRHMIRFLEETYRSRYGILKVGTGDSPLTVPFYEACGFVKSYVVPGFFTEHYDHPVYESGKQLVDMIYLQKKL</sequence>
<evidence type="ECO:0000313" key="3">
    <source>
        <dbReference type="Proteomes" id="UP000823909"/>
    </source>
</evidence>
<evidence type="ECO:0000259" key="1">
    <source>
        <dbReference type="PROSITE" id="PS51186"/>
    </source>
</evidence>
<accession>A0A9D2RDQ3</accession>
<dbReference type="SUPFAM" id="SSF55729">
    <property type="entry name" value="Acyl-CoA N-acyltransferases (Nat)"/>
    <property type="match status" value="1"/>
</dbReference>
<dbReference type="FunFam" id="3.40.630.30:FF:000165">
    <property type="entry name" value="IAA acetyltransferase"/>
    <property type="match status" value="1"/>
</dbReference>
<comment type="caution">
    <text evidence="2">The sequence shown here is derived from an EMBL/GenBank/DDBJ whole genome shotgun (WGS) entry which is preliminary data.</text>
</comment>
<proteinExistence type="predicted"/>
<dbReference type="InterPro" id="IPR016181">
    <property type="entry name" value="Acyl_CoA_acyltransferase"/>
</dbReference>
<gene>
    <name evidence="2" type="ORF">H9910_08990</name>
</gene>
<reference evidence="2" key="1">
    <citation type="journal article" date="2021" name="PeerJ">
        <title>Extensive microbial diversity within the chicken gut microbiome revealed by metagenomics and culture.</title>
        <authorList>
            <person name="Gilroy R."/>
            <person name="Ravi A."/>
            <person name="Getino M."/>
            <person name="Pursley I."/>
            <person name="Horton D.L."/>
            <person name="Alikhan N.F."/>
            <person name="Baker D."/>
            <person name="Gharbi K."/>
            <person name="Hall N."/>
            <person name="Watson M."/>
            <person name="Adriaenssens E.M."/>
            <person name="Foster-Nyarko E."/>
            <person name="Jarju S."/>
            <person name="Secka A."/>
            <person name="Antonio M."/>
            <person name="Oren A."/>
            <person name="Chaudhuri R.R."/>
            <person name="La Ragione R."/>
            <person name="Hildebrand F."/>
            <person name="Pallen M.J."/>
        </authorList>
    </citation>
    <scope>NUCLEOTIDE SEQUENCE</scope>
    <source>
        <strain evidence="2">ChiBcec15-3976</strain>
    </source>
</reference>
<dbReference type="Pfam" id="PF13508">
    <property type="entry name" value="Acetyltransf_7"/>
    <property type="match status" value="1"/>
</dbReference>
<dbReference type="CDD" id="cd04301">
    <property type="entry name" value="NAT_SF"/>
    <property type="match status" value="1"/>
</dbReference>
<organism evidence="2 3">
    <name type="scientific">Candidatus Mediterraneibacter quadrami</name>
    <dbReference type="NCBI Taxonomy" id="2838684"/>
    <lineage>
        <taxon>Bacteria</taxon>
        <taxon>Bacillati</taxon>
        <taxon>Bacillota</taxon>
        <taxon>Clostridia</taxon>
        <taxon>Lachnospirales</taxon>
        <taxon>Lachnospiraceae</taxon>
        <taxon>Mediterraneibacter</taxon>
    </lineage>
</organism>
<name>A0A9D2RDQ3_9FIRM</name>
<dbReference type="AlphaFoldDB" id="A0A9D2RDQ3"/>
<reference evidence="2" key="2">
    <citation type="submission" date="2021-04" db="EMBL/GenBank/DDBJ databases">
        <authorList>
            <person name="Gilroy R."/>
        </authorList>
    </citation>
    <scope>NUCLEOTIDE SEQUENCE</scope>
    <source>
        <strain evidence="2">ChiBcec15-3976</strain>
    </source>
</reference>
<dbReference type="PROSITE" id="PS51186">
    <property type="entry name" value="GNAT"/>
    <property type="match status" value="1"/>
</dbReference>
<dbReference type="InterPro" id="IPR000182">
    <property type="entry name" value="GNAT_dom"/>
</dbReference>
<dbReference type="Gene3D" id="3.40.630.30">
    <property type="match status" value="1"/>
</dbReference>
<feature type="domain" description="N-acetyltransferase" evidence="1">
    <location>
        <begin position="6"/>
        <end position="152"/>
    </location>
</feature>
<dbReference type="Proteomes" id="UP000823909">
    <property type="component" value="Unassembled WGS sequence"/>
</dbReference>
<evidence type="ECO:0000313" key="2">
    <source>
        <dbReference type="EMBL" id="HJD43123.1"/>
    </source>
</evidence>